<dbReference type="Proteomes" id="UP000830925">
    <property type="component" value="Chromosome"/>
</dbReference>
<dbReference type="GO" id="GO:0016740">
    <property type="term" value="F:transferase activity"/>
    <property type="evidence" value="ECO:0007669"/>
    <property type="project" value="UniProtKB-UniRule"/>
</dbReference>
<dbReference type="PROSITE" id="PS51006">
    <property type="entry name" value="PABS_2"/>
    <property type="match status" value="1"/>
</dbReference>
<evidence type="ECO:0000313" key="6">
    <source>
        <dbReference type="EMBL" id="UPL21999.1"/>
    </source>
</evidence>
<dbReference type="AlphaFoldDB" id="A0AAE9H909"/>
<protein>
    <submittedName>
        <fullName evidence="6">Spermidine synthase</fullName>
    </submittedName>
</protein>
<dbReference type="InterPro" id="IPR029063">
    <property type="entry name" value="SAM-dependent_MTases_sf"/>
</dbReference>
<dbReference type="PANTHER" id="PTHR43317:SF1">
    <property type="entry name" value="THERMOSPERMINE SYNTHASE ACAULIS5"/>
    <property type="match status" value="1"/>
</dbReference>
<feature type="domain" description="PABS" evidence="5">
    <location>
        <begin position="1"/>
        <end position="205"/>
    </location>
</feature>
<keyword evidence="3 4" id="KW-0620">Polyamine biosynthesis</keyword>
<dbReference type="Pfam" id="PF01564">
    <property type="entry name" value="Spermine_synth"/>
    <property type="match status" value="1"/>
</dbReference>
<evidence type="ECO:0000259" key="5">
    <source>
        <dbReference type="PROSITE" id="PS51006"/>
    </source>
</evidence>
<sequence length="241" mass="27140">MTPHVTISEHEGVRYLHLGSAWVQGAMRLDAPDQLELHYIRQMMIWTLFQTDPRRIAQLGLGAGSLTRFCYQHFPQARIDAVEINPEVVQASRLLFNLPPDDERLNVHTVDALDYLDAVYGELDVLQIDVYSDQAEHPALESAAFYQACRKALGPQGLLTVNLLGSELVHARNLHALQESFPAVVWLPETHDGNLVALAFADPPKIDFDDLYQRAEEIHATLGLADGEEWVDGLYAWMDQD</sequence>
<dbReference type="SUPFAM" id="SSF53335">
    <property type="entry name" value="S-adenosyl-L-methionine-dependent methyltransferases"/>
    <property type="match status" value="1"/>
</dbReference>
<name>A0AAE9H909_ALCFA</name>
<evidence type="ECO:0000256" key="2">
    <source>
        <dbReference type="ARBA" id="ARBA00022679"/>
    </source>
</evidence>
<gene>
    <name evidence="6" type="ORF">MXF72_02650</name>
</gene>
<dbReference type="PANTHER" id="PTHR43317">
    <property type="entry name" value="THERMOSPERMINE SYNTHASE ACAULIS5"/>
    <property type="match status" value="1"/>
</dbReference>
<organism evidence="6 7">
    <name type="scientific">Alcaligenes faecalis</name>
    <dbReference type="NCBI Taxonomy" id="511"/>
    <lineage>
        <taxon>Bacteria</taxon>
        <taxon>Pseudomonadati</taxon>
        <taxon>Pseudomonadota</taxon>
        <taxon>Betaproteobacteria</taxon>
        <taxon>Burkholderiales</taxon>
        <taxon>Alcaligenaceae</taxon>
        <taxon>Alcaligenes</taxon>
    </lineage>
</organism>
<dbReference type="RefSeq" id="WP_247966405.1">
    <property type="nucleotide sequence ID" value="NZ_CP095873.1"/>
</dbReference>
<proteinExistence type="inferred from homology"/>
<evidence type="ECO:0000256" key="1">
    <source>
        <dbReference type="ARBA" id="ARBA00007867"/>
    </source>
</evidence>
<feature type="active site" description="Proton acceptor" evidence="4">
    <location>
        <position position="129"/>
    </location>
</feature>
<dbReference type="GO" id="GO:0006596">
    <property type="term" value="P:polyamine biosynthetic process"/>
    <property type="evidence" value="ECO:0007669"/>
    <property type="project" value="UniProtKB-UniRule"/>
</dbReference>
<dbReference type="Gene3D" id="3.40.50.150">
    <property type="entry name" value="Vaccinia Virus protein VP39"/>
    <property type="match status" value="1"/>
</dbReference>
<evidence type="ECO:0000256" key="3">
    <source>
        <dbReference type="ARBA" id="ARBA00023115"/>
    </source>
</evidence>
<keyword evidence="2 4" id="KW-0808">Transferase</keyword>
<evidence type="ECO:0000256" key="4">
    <source>
        <dbReference type="PROSITE-ProRule" id="PRU00354"/>
    </source>
</evidence>
<dbReference type="InterPro" id="IPR030374">
    <property type="entry name" value="PABS"/>
</dbReference>
<reference evidence="6" key="1">
    <citation type="submission" date="2022-04" db="EMBL/GenBank/DDBJ databases">
        <title>Genomic mining of Alcaligenes faecalis D334 producing ectoin and derivatives.</title>
        <authorList>
            <person name="Doan V.T."/>
            <person name="Quach N.T."/>
            <person name="Vu T.-H.-N."/>
            <person name="Phi Q.-T."/>
        </authorList>
    </citation>
    <scope>NUCLEOTIDE SEQUENCE</scope>
    <source>
        <strain evidence="6">D334</strain>
    </source>
</reference>
<dbReference type="EMBL" id="CP095873">
    <property type="protein sequence ID" value="UPL21999.1"/>
    <property type="molecule type" value="Genomic_DNA"/>
</dbReference>
<dbReference type="CDD" id="cd02440">
    <property type="entry name" value="AdoMet_MTases"/>
    <property type="match status" value="1"/>
</dbReference>
<evidence type="ECO:0000313" key="7">
    <source>
        <dbReference type="Proteomes" id="UP000830925"/>
    </source>
</evidence>
<comment type="similarity">
    <text evidence="1">Belongs to the spermidine/spermine synthase family.</text>
</comment>
<accession>A0AAE9H909</accession>